<keyword evidence="1" id="KW-0812">Transmembrane</keyword>
<dbReference type="PANTHER" id="PTHR36833:SF1">
    <property type="entry name" value="INTEGRAL MEMBRANE TRANSPORT PROTEIN"/>
    <property type="match status" value="1"/>
</dbReference>
<feature type="transmembrane region" description="Helical" evidence="1">
    <location>
        <begin position="58"/>
        <end position="79"/>
    </location>
</feature>
<dbReference type="AlphaFoldDB" id="A0AAU7UDB6"/>
<organism evidence="2">
    <name type="scientific">Deinococcus sonorensis KR-87</name>
    <dbReference type="NCBI Taxonomy" id="694439"/>
    <lineage>
        <taxon>Bacteria</taxon>
        <taxon>Thermotogati</taxon>
        <taxon>Deinococcota</taxon>
        <taxon>Deinococci</taxon>
        <taxon>Deinococcales</taxon>
        <taxon>Deinococcaceae</taxon>
        <taxon>Deinococcus</taxon>
    </lineage>
</organism>
<keyword evidence="1" id="KW-1133">Transmembrane helix</keyword>
<dbReference type="PANTHER" id="PTHR36833">
    <property type="entry name" value="SLR0610 PROTEIN-RELATED"/>
    <property type="match status" value="1"/>
</dbReference>
<dbReference type="RefSeq" id="WP_350244459.1">
    <property type="nucleotide sequence ID" value="NZ_CP158299.1"/>
</dbReference>
<feature type="transmembrane region" description="Helical" evidence="1">
    <location>
        <begin position="232"/>
        <end position="252"/>
    </location>
</feature>
<evidence type="ECO:0000256" key="1">
    <source>
        <dbReference type="SAM" id="Phobius"/>
    </source>
</evidence>
<sequence length="267" mass="29311">MASVVLYLRLIRAQVRSQLSYPLAFALDVAATVLLTLTEFAAFALVMQRFPRLGGWTLGEVALLYGLAELGFALMDLVFGGFDAPNLDTLIRQGRLDTLLLRPAPLTMQVFGSEFALRRVGRMVLAGGILLLALHLHPVMWSPLKLLLLLLSVLGLVLFFGGLFIVGGTLTFWTQGSLEAMNILTYGGKALISYPLTIYDEWLRRAALLVPVGLLSYPPALRLLDRPFPAGLPGWTAWLSPVIGVAMLLLGLRFWRFGLRRYQGAGA</sequence>
<protein>
    <submittedName>
        <fullName evidence="2">ABC-2 family transporter protein</fullName>
    </submittedName>
</protein>
<proteinExistence type="predicted"/>
<dbReference type="KEGG" id="dsc:ABOD76_08775"/>
<keyword evidence="1" id="KW-0472">Membrane</keyword>
<dbReference type="Pfam" id="PF06182">
    <property type="entry name" value="ABC2_membrane_6"/>
    <property type="match status" value="1"/>
</dbReference>
<feature type="transmembrane region" description="Helical" evidence="1">
    <location>
        <begin position="20"/>
        <end position="46"/>
    </location>
</feature>
<feature type="transmembrane region" description="Helical" evidence="1">
    <location>
        <begin position="147"/>
        <end position="173"/>
    </location>
</feature>
<reference evidence="2" key="1">
    <citation type="submission" date="2024-06" db="EMBL/GenBank/DDBJ databases">
        <title>Draft Genome Sequence of Deinococcus sonorensis Type Strain KR-87, a Biofilm Producing Representative of the Genus Deinococcus.</title>
        <authorList>
            <person name="Boren L.S."/>
            <person name="Grosso R.A."/>
            <person name="Hugenberg-Cox A.N."/>
            <person name="Hill J.T.E."/>
            <person name="Albert C.M."/>
            <person name="Tuohy J.M."/>
        </authorList>
    </citation>
    <scope>NUCLEOTIDE SEQUENCE</scope>
    <source>
        <strain evidence="2">KR-87</strain>
    </source>
</reference>
<dbReference type="EMBL" id="CP158299">
    <property type="protein sequence ID" value="XBV86390.1"/>
    <property type="molecule type" value="Genomic_DNA"/>
</dbReference>
<evidence type="ECO:0000313" key="2">
    <source>
        <dbReference type="EMBL" id="XBV86390.1"/>
    </source>
</evidence>
<accession>A0AAU7UDB6</accession>
<feature type="transmembrane region" description="Helical" evidence="1">
    <location>
        <begin position="124"/>
        <end position="141"/>
    </location>
</feature>
<name>A0AAU7UDB6_9DEIO</name>
<gene>
    <name evidence="2" type="ORF">ABOD76_08775</name>
</gene>
<dbReference type="InterPro" id="IPR010390">
    <property type="entry name" value="ABC-2_transporter-like"/>
</dbReference>